<keyword evidence="9" id="KW-1185">Reference proteome</keyword>
<dbReference type="GO" id="GO:0004553">
    <property type="term" value="F:hydrolase activity, hydrolyzing O-glycosyl compounds"/>
    <property type="evidence" value="ECO:0007669"/>
    <property type="project" value="InterPro"/>
</dbReference>
<evidence type="ECO:0000256" key="3">
    <source>
        <dbReference type="ARBA" id="ARBA00022729"/>
    </source>
</evidence>
<dbReference type="PANTHER" id="PTHR34823">
    <property type="entry name" value="GLCNAC-BINDING PROTEIN A"/>
    <property type="match status" value="1"/>
</dbReference>
<dbReference type="OrthoDB" id="3675244at2"/>
<organism evidence="8 10">
    <name type="scientific">Pseudoalteromonas citrea</name>
    <dbReference type="NCBI Taxonomy" id="43655"/>
    <lineage>
        <taxon>Bacteria</taxon>
        <taxon>Pseudomonadati</taxon>
        <taxon>Pseudomonadota</taxon>
        <taxon>Gammaproteobacteria</taxon>
        <taxon>Alteromonadales</taxon>
        <taxon>Pseudoalteromonadaceae</taxon>
        <taxon>Pseudoalteromonas</taxon>
    </lineage>
</organism>
<evidence type="ECO:0000313" key="7">
    <source>
        <dbReference type="EMBL" id="TMP42891.1"/>
    </source>
</evidence>
<accession>A0A5S3XUZ1</accession>
<proteinExistence type="predicted"/>
<dbReference type="Pfam" id="PF18416">
    <property type="entry name" value="GbpA_2"/>
    <property type="match status" value="1"/>
</dbReference>
<dbReference type="GO" id="GO:0005975">
    <property type="term" value="P:carbohydrate metabolic process"/>
    <property type="evidence" value="ECO:0007669"/>
    <property type="project" value="InterPro"/>
</dbReference>
<comment type="caution">
    <text evidence="8">The sequence shown here is derived from an EMBL/GenBank/DDBJ whole genome shotgun (WGS) entry which is preliminary data.</text>
</comment>
<dbReference type="EMBL" id="PNCK01000036">
    <property type="protein sequence ID" value="TMP42891.1"/>
    <property type="molecule type" value="Genomic_DNA"/>
</dbReference>
<reference evidence="9 10" key="1">
    <citation type="submission" date="2017-12" db="EMBL/GenBank/DDBJ databases">
        <authorList>
            <person name="Paulsen S."/>
            <person name="Gram L.K."/>
        </authorList>
    </citation>
    <scope>NUCLEOTIDE SEQUENCE [LARGE SCALE GENOMIC DNA]</scope>
    <source>
        <strain evidence="8 10">S2231</strain>
        <strain evidence="7 9">S2233</strain>
    </source>
</reference>
<dbReference type="GO" id="GO:0005576">
    <property type="term" value="C:extracellular region"/>
    <property type="evidence" value="ECO:0007669"/>
    <property type="project" value="InterPro"/>
</dbReference>
<evidence type="ECO:0000256" key="2">
    <source>
        <dbReference type="ARBA" id="ARBA00022669"/>
    </source>
</evidence>
<dbReference type="AlphaFoldDB" id="A0A5S3XUZ1"/>
<dbReference type="Pfam" id="PF03067">
    <property type="entry name" value="LPMO_10"/>
    <property type="match status" value="1"/>
</dbReference>
<dbReference type="InterPro" id="IPR014756">
    <property type="entry name" value="Ig_E-set"/>
</dbReference>
<dbReference type="InterPro" id="IPR036573">
    <property type="entry name" value="CBM_sf_5/12"/>
</dbReference>
<dbReference type="InterPro" id="IPR003610">
    <property type="entry name" value="CBM5/12"/>
</dbReference>
<feature type="domain" description="Chitin-binding type-3" evidence="6">
    <location>
        <begin position="440"/>
        <end position="482"/>
    </location>
</feature>
<feature type="signal peptide" evidence="5">
    <location>
        <begin position="1"/>
        <end position="24"/>
    </location>
</feature>
<dbReference type="Proteomes" id="UP000307706">
    <property type="component" value="Unassembled WGS sequence"/>
</dbReference>
<dbReference type="SUPFAM" id="SSF51055">
    <property type="entry name" value="Carbohydrate binding domain"/>
    <property type="match status" value="2"/>
</dbReference>
<evidence type="ECO:0000256" key="5">
    <source>
        <dbReference type="SAM" id="SignalP"/>
    </source>
</evidence>
<evidence type="ECO:0000313" key="10">
    <source>
        <dbReference type="Proteomes" id="UP000307706"/>
    </source>
</evidence>
<protein>
    <recommendedName>
        <fullName evidence="6">Chitin-binding type-3 domain-containing protein</fullName>
    </recommendedName>
</protein>
<evidence type="ECO:0000313" key="9">
    <source>
        <dbReference type="Proteomes" id="UP000305730"/>
    </source>
</evidence>
<dbReference type="Proteomes" id="UP000305730">
    <property type="component" value="Unassembled WGS sequence"/>
</dbReference>
<evidence type="ECO:0000256" key="1">
    <source>
        <dbReference type="ARBA" id="ARBA00022525"/>
    </source>
</evidence>
<dbReference type="InterPro" id="IPR051024">
    <property type="entry name" value="GlcNAc_Chitin_IntDeg"/>
</dbReference>
<gene>
    <name evidence="8" type="ORF">CWB96_05190</name>
    <name evidence="7" type="ORF">CWB97_10765</name>
</gene>
<dbReference type="Gene3D" id="3.30.70.2150">
    <property type="match status" value="1"/>
</dbReference>
<reference evidence="8" key="3">
    <citation type="submission" date="2019-09" db="EMBL/GenBank/DDBJ databases">
        <title>Co-occurence of chitin degradation, pigmentation and bioactivity in marine Pseudoalteromonas.</title>
        <authorList>
            <person name="Sonnenschein E.C."/>
            <person name="Bech P.K."/>
        </authorList>
    </citation>
    <scope>NUCLEOTIDE SEQUENCE</scope>
    <source>
        <strain evidence="8">S2231</strain>
    </source>
</reference>
<dbReference type="Gene3D" id="2.70.50.50">
    <property type="entry name" value="chitin-binding protein cbp21"/>
    <property type="match status" value="1"/>
</dbReference>
<keyword evidence="1" id="KW-0964">Secreted</keyword>
<dbReference type="Pfam" id="PF02839">
    <property type="entry name" value="CBM_5_12"/>
    <property type="match status" value="2"/>
</dbReference>
<evidence type="ECO:0000313" key="8">
    <source>
        <dbReference type="EMBL" id="TMP61021.1"/>
    </source>
</evidence>
<name>A0A5S3XUZ1_9GAMM</name>
<dbReference type="CDD" id="cd21177">
    <property type="entry name" value="LPMO_AA10"/>
    <property type="match status" value="1"/>
</dbReference>
<dbReference type="GO" id="GO:0030246">
    <property type="term" value="F:carbohydrate binding"/>
    <property type="evidence" value="ECO:0007669"/>
    <property type="project" value="InterPro"/>
</dbReference>
<evidence type="ECO:0000259" key="6">
    <source>
        <dbReference type="SMART" id="SM00495"/>
    </source>
</evidence>
<dbReference type="InterPro" id="IPR041029">
    <property type="entry name" value="GbpA_2"/>
</dbReference>
<feature type="chain" id="PRO_5024418302" description="Chitin-binding type-3 domain-containing protein" evidence="5">
    <location>
        <begin position="25"/>
        <end position="530"/>
    </location>
</feature>
<keyword evidence="4" id="KW-0378">Hydrolase</keyword>
<dbReference type="RefSeq" id="WP_138597006.1">
    <property type="nucleotide sequence ID" value="NZ_PNCK01000036.1"/>
</dbReference>
<evidence type="ECO:0000256" key="4">
    <source>
        <dbReference type="ARBA" id="ARBA00022801"/>
    </source>
</evidence>
<dbReference type="Gene3D" id="2.10.10.20">
    <property type="entry name" value="Carbohydrate-binding module superfamily 5/12"/>
    <property type="match status" value="2"/>
</dbReference>
<feature type="domain" description="Chitin-binding type-3" evidence="6">
    <location>
        <begin position="488"/>
        <end position="530"/>
    </location>
</feature>
<sequence length="530" mass="58739">MKQQLTLTAVALGITVAAIPQVHAHGYMDSPKARQTICQEQGGFWWPKDGSNIPNAACRAAFLKSDHVQFIQRHEFAANVADFNNQIAVEAAVPNGKLCAAGDANKAGMNIASADWQRTVVKPNSNGDIKVRYRATTPHNPSFWQFYVTKPGTAISTESLRWDQLELVQEHDNVAFFMAPDGKRYYEMTVAIPEQFTGDAILYSRWQRDDVVGEGFYNCSDITIERTDSTPDPVVWHSAGFYVKQGQDALAGDTVWLRLFDANGQELIQQQFKVTEHSLDWAMQLAQLVVQDNPDLIQIGVKSATGDVTFDHQNLSSNQVFVSDTAHSYNLSVVKKPVNTAPTVHTPQPLTLEENTSKHLHVHAFDDEQSTLNFDWQLPNALSYTGAGSTITVTAPEVAADTEYTGQVTVSDGMLSKTVPLHITVTNKVTPPTPPTPPEGDTWQANKVYTAGDTAVYNGKTYRAKWWVKGQRPDQSQAWQLVTTDDSSNAWNASTAYQGGSIVTFQSQEYKARWWTRGQQPGSNAVWQKL</sequence>
<keyword evidence="3 5" id="KW-0732">Signal</keyword>
<dbReference type="CDD" id="cd12215">
    <property type="entry name" value="ChiC_BD"/>
    <property type="match status" value="2"/>
</dbReference>
<dbReference type="GO" id="GO:0008061">
    <property type="term" value="F:chitin binding"/>
    <property type="evidence" value="ECO:0007669"/>
    <property type="project" value="UniProtKB-KW"/>
</dbReference>
<keyword evidence="2" id="KW-0147">Chitin-binding</keyword>
<dbReference type="PANTHER" id="PTHR34823:SF1">
    <property type="entry name" value="CHITIN-BINDING TYPE-4 DOMAIN-CONTAINING PROTEIN"/>
    <property type="match status" value="1"/>
</dbReference>
<dbReference type="InterPro" id="IPR004302">
    <property type="entry name" value="Cellulose/chitin-bd_N"/>
</dbReference>
<reference evidence="9 10" key="2">
    <citation type="submission" date="2019-06" db="EMBL/GenBank/DDBJ databases">
        <title>Co-occurence of chitin degradation, pigmentation and bioactivity in marine Pseudoalteromonas.</title>
        <authorList>
            <person name="Sonnenschein E.C."/>
            <person name="Bech P.K."/>
        </authorList>
    </citation>
    <scope>NUCLEOTIDE SEQUENCE [LARGE SCALE GENOMIC DNA]</scope>
    <source>
        <strain evidence="10">S2231</strain>
        <strain evidence="7 9">S2233</strain>
    </source>
</reference>
<dbReference type="SUPFAM" id="SSF81296">
    <property type="entry name" value="E set domains"/>
    <property type="match status" value="1"/>
</dbReference>
<dbReference type="EMBL" id="PNCL01000019">
    <property type="protein sequence ID" value="TMP61021.1"/>
    <property type="molecule type" value="Genomic_DNA"/>
</dbReference>
<dbReference type="SMART" id="SM00495">
    <property type="entry name" value="ChtBD3"/>
    <property type="match status" value="2"/>
</dbReference>